<feature type="region of interest" description="Disordered" evidence="1">
    <location>
        <begin position="1"/>
        <end position="66"/>
    </location>
</feature>
<accession>A0A066X6V7</accession>
<evidence type="ECO:0000313" key="3">
    <source>
        <dbReference type="EMBL" id="KDN63414.1"/>
    </source>
</evidence>
<reference evidence="4" key="1">
    <citation type="journal article" date="2014" name="Genome Announc.">
        <title>Draft genome sequence of Colletotrichum sublineola, a destructive pathogen of cultivated sorghum.</title>
        <authorList>
            <person name="Baroncelli R."/>
            <person name="Sanz-Martin J.M."/>
            <person name="Rech G.E."/>
            <person name="Sukno S.A."/>
            <person name="Thon M.R."/>
        </authorList>
    </citation>
    <scope>NUCLEOTIDE SEQUENCE [LARGE SCALE GENOMIC DNA]</scope>
    <source>
        <strain evidence="4">TX430BB</strain>
    </source>
</reference>
<evidence type="ECO:0000256" key="1">
    <source>
        <dbReference type="SAM" id="MobiDB-lite"/>
    </source>
</evidence>
<evidence type="ECO:0000313" key="4">
    <source>
        <dbReference type="Proteomes" id="UP000027238"/>
    </source>
</evidence>
<organism evidence="3 4">
    <name type="scientific">Colletotrichum sublineola</name>
    <name type="common">Sorghum anthracnose fungus</name>
    <dbReference type="NCBI Taxonomy" id="1173701"/>
    <lineage>
        <taxon>Eukaryota</taxon>
        <taxon>Fungi</taxon>
        <taxon>Dikarya</taxon>
        <taxon>Ascomycota</taxon>
        <taxon>Pezizomycotina</taxon>
        <taxon>Sordariomycetes</taxon>
        <taxon>Hypocreomycetidae</taxon>
        <taxon>Glomerellales</taxon>
        <taxon>Glomerellaceae</taxon>
        <taxon>Colletotrichum</taxon>
        <taxon>Colletotrichum graminicola species complex</taxon>
    </lineage>
</organism>
<dbReference type="AlphaFoldDB" id="A0A066X6V7"/>
<keyword evidence="2" id="KW-1133">Transmembrane helix</keyword>
<name>A0A066X6V7_COLSU</name>
<comment type="caution">
    <text evidence="3">The sequence shown here is derived from an EMBL/GenBank/DDBJ whole genome shotgun (WGS) entry which is preliminary data.</text>
</comment>
<dbReference type="HOGENOM" id="CLU_959815_0_0_1"/>
<keyword evidence="4" id="KW-1185">Reference proteome</keyword>
<evidence type="ECO:0000256" key="2">
    <source>
        <dbReference type="SAM" id="Phobius"/>
    </source>
</evidence>
<protein>
    <submittedName>
        <fullName evidence="3">Uncharacterized protein</fullName>
    </submittedName>
</protein>
<feature type="compositionally biased region" description="Basic residues" evidence="1">
    <location>
        <begin position="31"/>
        <end position="43"/>
    </location>
</feature>
<feature type="transmembrane region" description="Helical" evidence="2">
    <location>
        <begin position="99"/>
        <end position="123"/>
    </location>
</feature>
<dbReference type="Proteomes" id="UP000027238">
    <property type="component" value="Unassembled WGS sequence"/>
</dbReference>
<keyword evidence="2" id="KW-0812">Transmembrane</keyword>
<feature type="compositionally biased region" description="Basic and acidic residues" evidence="1">
    <location>
        <begin position="1"/>
        <end position="15"/>
    </location>
</feature>
<dbReference type="EMBL" id="JMSE01001229">
    <property type="protein sequence ID" value="KDN63414.1"/>
    <property type="molecule type" value="Genomic_DNA"/>
</dbReference>
<sequence>MPSTKDQHKGKHDDASPSVPPSDTFAQVSARKFRNPTNRRHRGPSSAGDGPRRRTKGSGPPSDQTPTTKTNEICFLWLVDLVVCPLRIAWWLVRTLRQYFPPLWVVDILLAVLVFIGVMEIIFDRLFHAPGLGVIMSGASRLFQFIITGGGGRNPPVVRFPDVVKWPQNTELALYKQSGDIDGSLRHLNSSAHGIADSIVQQCFESHMLLTECDGGLDAGSDATTPSSISINAYLDDTRSVVGPISVADSRYPNCPAAGKEHPFRTDKPARQRVIAGRVLSPHKASPSLI</sequence>
<gene>
    <name evidence="3" type="ORF">CSUB01_11384</name>
</gene>
<keyword evidence="2" id="KW-0472">Membrane</keyword>
<proteinExistence type="predicted"/>